<organism evidence="2">
    <name type="scientific">Mycobacterium xenopi 4042</name>
    <dbReference type="NCBI Taxonomy" id="1299334"/>
    <lineage>
        <taxon>Bacteria</taxon>
        <taxon>Bacillati</taxon>
        <taxon>Actinomycetota</taxon>
        <taxon>Actinomycetes</taxon>
        <taxon>Mycobacteriales</taxon>
        <taxon>Mycobacteriaceae</taxon>
        <taxon>Mycobacterium</taxon>
    </lineage>
</organism>
<dbReference type="GO" id="GO:0005975">
    <property type="term" value="P:carbohydrate metabolic process"/>
    <property type="evidence" value="ECO:0007669"/>
    <property type="project" value="InterPro"/>
</dbReference>
<name>X8APW6_MYCXE</name>
<gene>
    <name evidence="2" type="ORF">I553_7584</name>
</gene>
<keyword evidence="2" id="KW-0413">Isomerase</keyword>
<evidence type="ECO:0000256" key="1">
    <source>
        <dbReference type="ARBA" id="ARBA00008754"/>
    </source>
</evidence>
<dbReference type="InterPro" id="IPR003500">
    <property type="entry name" value="RpiB_LacA_LacB"/>
</dbReference>
<dbReference type="GO" id="GO:0004751">
    <property type="term" value="F:ribose-5-phosphate isomerase activity"/>
    <property type="evidence" value="ECO:0007669"/>
    <property type="project" value="UniProtKB-EC"/>
</dbReference>
<dbReference type="PATRIC" id="fig|1299334.3.peg.4968"/>
<dbReference type="Pfam" id="PF02502">
    <property type="entry name" value="LacAB_rpiB"/>
    <property type="match status" value="1"/>
</dbReference>
<comment type="similarity">
    <text evidence="1">Belongs to the LacAB/RpiB family.</text>
</comment>
<dbReference type="SUPFAM" id="SSF89623">
    <property type="entry name" value="Ribose/Galactose isomerase RpiB/AlsB"/>
    <property type="match status" value="1"/>
</dbReference>
<sequence length="89" mass="9782">MRVYLGSDHAGYDLKQHIIEHLKKSGHEPIDCGAFSYQADDDYPPFCIAAATRTVADPIAWASCWEVPATASRSPPTRCPARAAHWRGA</sequence>
<protein>
    <submittedName>
        <fullName evidence="2">Ribose-5-phosphate isomerase B</fullName>
        <ecNumber evidence="2">5.3.1.6</ecNumber>
    </submittedName>
</protein>
<dbReference type="Gene3D" id="3.40.1400.10">
    <property type="entry name" value="Sugar-phosphate isomerase, RpiB/LacA/LacB"/>
    <property type="match status" value="1"/>
</dbReference>
<dbReference type="EMBL" id="JAOB01000047">
    <property type="protein sequence ID" value="EUA33176.1"/>
    <property type="molecule type" value="Genomic_DNA"/>
</dbReference>
<dbReference type="AlphaFoldDB" id="X8APW6"/>
<proteinExistence type="inferred from homology"/>
<accession>X8APW6</accession>
<evidence type="ECO:0000313" key="2">
    <source>
        <dbReference type="EMBL" id="EUA33176.1"/>
    </source>
</evidence>
<reference evidence="2" key="1">
    <citation type="submission" date="2014-01" db="EMBL/GenBank/DDBJ databases">
        <authorList>
            <person name="Brown-Elliot B."/>
            <person name="Wallace R."/>
            <person name="Lenaerts A."/>
            <person name="Ordway D."/>
            <person name="DeGroote M.A."/>
            <person name="Parker T."/>
            <person name="Sizemore C."/>
            <person name="Tallon L.J."/>
            <person name="Sadzewicz L.K."/>
            <person name="Sengamalay N."/>
            <person name="Fraser C.M."/>
            <person name="Hine E."/>
            <person name="Shefchek K.A."/>
            <person name="Das S.P."/>
            <person name="Tettelin H."/>
        </authorList>
    </citation>
    <scope>NUCLEOTIDE SEQUENCE [LARGE SCALE GENOMIC DNA]</scope>
    <source>
        <strain evidence="2">4042</strain>
    </source>
</reference>
<comment type="caution">
    <text evidence="2">The sequence shown here is derived from an EMBL/GenBank/DDBJ whole genome shotgun (WGS) entry which is preliminary data.</text>
</comment>
<dbReference type="InterPro" id="IPR036569">
    <property type="entry name" value="RpiB_LacA_LacB_sf"/>
</dbReference>
<dbReference type="EC" id="5.3.1.6" evidence="2"/>